<keyword evidence="1" id="KW-1133">Transmembrane helix</keyword>
<dbReference type="Pfam" id="PF04773">
    <property type="entry name" value="FecR"/>
    <property type="match status" value="1"/>
</dbReference>
<evidence type="ECO:0000313" key="4">
    <source>
        <dbReference type="EMBL" id="MFD0963310.1"/>
    </source>
</evidence>
<dbReference type="Proteomes" id="UP001596997">
    <property type="component" value="Unassembled WGS sequence"/>
</dbReference>
<accession>A0ABW3I0D5</accession>
<evidence type="ECO:0000259" key="3">
    <source>
        <dbReference type="Pfam" id="PF16344"/>
    </source>
</evidence>
<name>A0ABW3I0D5_9FLAO</name>
<feature type="transmembrane region" description="Helical" evidence="1">
    <location>
        <begin position="75"/>
        <end position="94"/>
    </location>
</feature>
<protein>
    <submittedName>
        <fullName evidence="4">FecR family protein</fullName>
    </submittedName>
</protein>
<sequence>MKNEKDILRWLNDEMSVSELDNFKKTNDFKDFEEIIETSKLLNYPVLDEEKALEDFKYRVSSSKKAKVIPLYKQTFFRVAASFLILLGLSIFYFSNSKTSYSTEYAQVKDFTLSDDTFINLNAGSEILFNEKKFANNRVLDLTGEAFFDVRKKGAFLVKTDFGNISVLGTSFNIKSRKQDFNVFCFTGKVKVNIKNKSFELTKGQGVRLDANGEIQAYNNTHLTTPSWMNNESVFHQVAFTEVLQEFERQYNVDIKYNANDSDFTYSGAFTNKNLSSAIKSITLPLNLKYEQKGNVITIYK</sequence>
<feature type="domain" description="Protein FecR C-terminal" evidence="3">
    <location>
        <begin position="234"/>
        <end position="299"/>
    </location>
</feature>
<gene>
    <name evidence="4" type="ORF">ACFQ1O_04760</name>
</gene>
<dbReference type="InterPro" id="IPR006860">
    <property type="entry name" value="FecR"/>
</dbReference>
<dbReference type="InterPro" id="IPR032508">
    <property type="entry name" value="FecR_C"/>
</dbReference>
<organism evidence="4 5">
    <name type="scientific">Pseudofulvibacter geojedonensis</name>
    <dbReference type="NCBI Taxonomy" id="1123758"/>
    <lineage>
        <taxon>Bacteria</taxon>
        <taxon>Pseudomonadati</taxon>
        <taxon>Bacteroidota</taxon>
        <taxon>Flavobacteriia</taxon>
        <taxon>Flavobacteriales</taxon>
        <taxon>Flavobacteriaceae</taxon>
        <taxon>Pseudofulvibacter</taxon>
    </lineage>
</organism>
<dbReference type="PANTHER" id="PTHR30273">
    <property type="entry name" value="PERIPLASMIC SIGNAL SENSOR AND SIGMA FACTOR ACTIVATOR FECR-RELATED"/>
    <property type="match status" value="1"/>
</dbReference>
<dbReference type="PANTHER" id="PTHR30273:SF2">
    <property type="entry name" value="PROTEIN FECR"/>
    <property type="match status" value="1"/>
</dbReference>
<evidence type="ECO:0000313" key="5">
    <source>
        <dbReference type="Proteomes" id="UP001596997"/>
    </source>
</evidence>
<dbReference type="Pfam" id="PF16344">
    <property type="entry name" value="FecR_C"/>
    <property type="match status" value="1"/>
</dbReference>
<dbReference type="Gene3D" id="2.60.120.1440">
    <property type="match status" value="1"/>
</dbReference>
<dbReference type="EMBL" id="JBHTJM010000005">
    <property type="protein sequence ID" value="MFD0963310.1"/>
    <property type="molecule type" value="Genomic_DNA"/>
</dbReference>
<keyword evidence="1" id="KW-0472">Membrane</keyword>
<keyword evidence="5" id="KW-1185">Reference proteome</keyword>
<evidence type="ECO:0000259" key="2">
    <source>
        <dbReference type="Pfam" id="PF04773"/>
    </source>
</evidence>
<dbReference type="InterPro" id="IPR012373">
    <property type="entry name" value="Ferrdict_sens_TM"/>
</dbReference>
<dbReference type="RefSeq" id="WP_377713885.1">
    <property type="nucleotide sequence ID" value="NZ_JBHTJM010000005.1"/>
</dbReference>
<proteinExistence type="predicted"/>
<reference evidence="5" key="1">
    <citation type="journal article" date="2019" name="Int. J. Syst. Evol. Microbiol.">
        <title>The Global Catalogue of Microorganisms (GCM) 10K type strain sequencing project: providing services to taxonomists for standard genome sequencing and annotation.</title>
        <authorList>
            <consortium name="The Broad Institute Genomics Platform"/>
            <consortium name="The Broad Institute Genome Sequencing Center for Infectious Disease"/>
            <person name="Wu L."/>
            <person name="Ma J."/>
        </authorList>
    </citation>
    <scope>NUCLEOTIDE SEQUENCE [LARGE SCALE GENOMIC DNA]</scope>
    <source>
        <strain evidence="5">CCUG 62114</strain>
    </source>
</reference>
<dbReference type="Gene3D" id="3.55.50.30">
    <property type="match status" value="1"/>
</dbReference>
<evidence type="ECO:0000256" key="1">
    <source>
        <dbReference type="SAM" id="Phobius"/>
    </source>
</evidence>
<feature type="domain" description="FecR protein" evidence="2">
    <location>
        <begin position="101"/>
        <end position="191"/>
    </location>
</feature>
<keyword evidence="1" id="KW-0812">Transmembrane</keyword>
<comment type="caution">
    <text evidence="4">The sequence shown here is derived from an EMBL/GenBank/DDBJ whole genome shotgun (WGS) entry which is preliminary data.</text>
</comment>